<keyword evidence="4 6" id="KW-1133">Transmembrane helix</keyword>
<gene>
    <name evidence="7" type="ORF">BsIDN1_55050</name>
</gene>
<sequence length="75" mass="8553">MVQLVEGKFISPQVMGKNLHIHPITIIFVILTAGKLFNVVGIIVAIPTYAVLKVITTHLFDWFKMRSNLYKEEKV</sequence>
<name>A0A5S9MEH7_BACIA</name>
<dbReference type="InterPro" id="IPR002549">
    <property type="entry name" value="AI-2E-like"/>
</dbReference>
<feature type="transmembrane region" description="Helical" evidence="6">
    <location>
        <begin position="20"/>
        <end position="46"/>
    </location>
</feature>
<evidence type="ECO:0000313" key="8">
    <source>
        <dbReference type="Proteomes" id="UP000464658"/>
    </source>
</evidence>
<dbReference type="AlphaFoldDB" id="A0A5S9MEH7"/>
<evidence type="ECO:0008006" key="9">
    <source>
        <dbReference type="Google" id="ProtNLM"/>
    </source>
</evidence>
<keyword evidence="5 6" id="KW-0472">Membrane</keyword>
<dbReference type="GO" id="GO:0016020">
    <property type="term" value="C:membrane"/>
    <property type="evidence" value="ECO:0007669"/>
    <property type="project" value="UniProtKB-SubCell"/>
</dbReference>
<evidence type="ECO:0000256" key="2">
    <source>
        <dbReference type="ARBA" id="ARBA00009773"/>
    </source>
</evidence>
<evidence type="ECO:0000256" key="4">
    <source>
        <dbReference type="ARBA" id="ARBA00022989"/>
    </source>
</evidence>
<evidence type="ECO:0000256" key="1">
    <source>
        <dbReference type="ARBA" id="ARBA00004141"/>
    </source>
</evidence>
<organism evidence="7 8">
    <name type="scientific">Bacillus safensis</name>
    <dbReference type="NCBI Taxonomy" id="561879"/>
    <lineage>
        <taxon>Bacteria</taxon>
        <taxon>Bacillati</taxon>
        <taxon>Bacillota</taxon>
        <taxon>Bacilli</taxon>
        <taxon>Bacillales</taxon>
        <taxon>Bacillaceae</taxon>
        <taxon>Bacillus</taxon>
    </lineage>
</organism>
<keyword evidence="3 6" id="KW-0812">Transmembrane</keyword>
<dbReference type="Proteomes" id="UP000464658">
    <property type="component" value="Chromosome"/>
</dbReference>
<comment type="subcellular location">
    <subcellularLocation>
        <location evidence="1">Membrane</location>
        <topology evidence="1">Multi-pass membrane protein</topology>
    </subcellularLocation>
</comment>
<proteinExistence type="inferred from homology"/>
<evidence type="ECO:0000256" key="5">
    <source>
        <dbReference type="ARBA" id="ARBA00023136"/>
    </source>
</evidence>
<reference evidence="7 8" key="1">
    <citation type="submission" date="2019-12" db="EMBL/GenBank/DDBJ databases">
        <title>Full genome sequence of a Bacillus safensis strain isolated from commercially available natto in Indonesia.</title>
        <authorList>
            <person name="Yoshida M."/>
            <person name="Uomi M."/>
            <person name="Waturangi D."/>
            <person name="Ekaputri J.J."/>
            <person name="Setiamarga D.H.E."/>
        </authorList>
    </citation>
    <scope>NUCLEOTIDE SEQUENCE [LARGE SCALE GENOMIC DNA]</scope>
    <source>
        <strain evidence="7 8">IDN1</strain>
    </source>
</reference>
<evidence type="ECO:0000256" key="3">
    <source>
        <dbReference type="ARBA" id="ARBA00022692"/>
    </source>
</evidence>
<protein>
    <recommendedName>
        <fullName evidence="9">AI-2E family transporter</fullName>
    </recommendedName>
</protein>
<comment type="similarity">
    <text evidence="2">Belongs to the autoinducer-2 exporter (AI-2E) (TC 2.A.86) family.</text>
</comment>
<accession>A0A5S9MEH7</accession>
<dbReference type="Pfam" id="PF01594">
    <property type="entry name" value="AI-2E_transport"/>
    <property type="match status" value="1"/>
</dbReference>
<dbReference type="EMBL" id="AP021906">
    <property type="protein sequence ID" value="BBP91887.1"/>
    <property type="molecule type" value="Genomic_DNA"/>
</dbReference>
<evidence type="ECO:0000313" key="7">
    <source>
        <dbReference type="EMBL" id="BBP91887.1"/>
    </source>
</evidence>
<evidence type="ECO:0000256" key="6">
    <source>
        <dbReference type="SAM" id="Phobius"/>
    </source>
</evidence>